<sequence length="647" mass="73605">MSGGSGHGSPRSDLFLFDRRALRGDILLHEGKSRREYHEYATFRVPDDKVEDSLRPESASGLGIDPRPGRHQHVSHSIGPDHPSSDKLFDLALRQGHGLNSEGEFVKLEDDSTLEGRVRHIICHRQEKSEDGFQDGLSITAEDFDLLDLHPATLQYVRRTTTESMFWDRKHEKLSLIISFSSDPRAPWDYLSMTYSIPDRLTTVLIRQSYDPLHHGIDDVDEYAQRMEACRSHWAHPLVTPVVLLQVQFARTESAVAENNADVNKLEQDVGAMAGFEAFESRDGRRRTNSFQTKGNFLSAPLAPKKTTQLMKAAHDVLKRAIQLLDTIRWMERAVNILLDGGEGLGEIIFDPDDNMPPTPEIIVPMTRRRRALSSSGPSREQIRNDPMASHWHEIRQYLEGLSQFCKSLGMDRHMLEVRCKAQIDIIYAKMAQEDNNLNARMAVASTRDSSSMKALAVITALFLPGDFMASMFGMSMFDWQDVGDDDNDPGAGSASEPKHPIVTSRFWVYWGITIPLTLSILCIWRAWWVAQDRHFRKHLSRDLSEERFYTDDGRPRELERSFIHDFFYLSVRRDERPGGNGGTLSASTSMSRSSEDGWEKVKRGSRIPTIQQSEMSEPDPSGRRSTFRLRQIAFAKPTENRTGLYV</sequence>
<proteinExistence type="predicted"/>
<keyword evidence="2" id="KW-0472">Membrane</keyword>
<evidence type="ECO:0000256" key="1">
    <source>
        <dbReference type="SAM" id="MobiDB-lite"/>
    </source>
</evidence>
<feature type="transmembrane region" description="Helical" evidence="2">
    <location>
        <begin position="508"/>
        <end position="529"/>
    </location>
</feature>
<feature type="region of interest" description="Disordered" evidence="1">
    <location>
        <begin position="51"/>
        <end position="81"/>
    </location>
</feature>
<keyword evidence="3" id="KW-0808">Transferase</keyword>
<protein>
    <submittedName>
        <fullName evidence="3">Protein kinase</fullName>
    </submittedName>
</protein>
<evidence type="ECO:0000256" key="2">
    <source>
        <dbReference type="SAM" id="Phobius"/>
    </source>
</evidence>
<keyword evidence="4" id="KW-1185">Reference proteome</keyword>
<gene>
    <name evidence="3" type="ORF">NKR19_g609</name>
</gene>
<dbReference type="AlphaFoldDB" id="A0AA38W0S9"/>
<feature type="region of interest" description="Disordered" evidence="1">
    <location>
        <begin position="577"/>
        <end position="628"/>
    </location>
</feature>
<name>A0AA38W0S9_9PEZI</name>
<keyword evidence="2" id="KW-1133">Transmembrane helix</keyword>
<dbReference type="Gene3D" id="1.20.58.340">
    <property type="entry name" value="Magnesium transport protein CorA, transmembrane region"/>
    <property type="match status" value="1"/>
</dbReference>
<reference evidence="3" key="1">
    <citation type="submission" date="2022-07" db="EMBL/GenBank/DDBJ databases">
        <title>Fungi with potential for degradation of polypropylene.</title>
        <authorList>
            <person name="Gostincar C."/>
        </authorList>
    </citation>
    <scope>NUCLEOTIDE SEQUENCE</scope>
    <source>
        <strain evidence="3">EXF-13287</strain>
    </source>
</reference>
<dbReference type="EMBL" id="JANBVN010000005">
    <property type="protein sequence ID" value="KAJ9165229.1"/>
    <property type="molecule type" value="Genomic_DNA"/>
</dbReference>
<keyword evidence="2" id="KW-0812">Transmembrane</keyword>
<dbReference type="GO" id="GO:0016301">
    <property type="term" value="F:kinase activity"/>
    <property type="evidence" value="ECO:0007669"/>
    <property type="project" value="UniProtKB-KW"/>
</dbReference>
<accession>A0AA38W0S9</accession>
<evidence type="ECO:0000313" key="4">
    <source>
        <dbReference type="Proteomes" id="UP001174691"/>
    </source>
</evidence>
<comment type="caution">
    <text evidence="3">The sequence shown here is derived from an EMBL/GenBank/DDBJ whole genome shotgun (WGS) entry which is preliminary data.</text>
</comment>
<feature type="compositionally biased region" description="Basic and acidic residues" evidence="1">
    <location>
        <begin position="594"/>
        <end position="603"/>
    </location>
</feature>
<evidence type="ECO:0000313" key="3">
    <source>
        <dbReference type="EMBL" id="KAJ9165229.1"/>
    </source>
</evidence>
<organism evidence="3 4">
    <name type="scientific">Coniochaeta hoffmannii</name>
    <dbReference type="NCBI Taxonomy" id="91930"/>
    <lineage>
        <taxon>Eukaryota</taxon>
        <taxon>Fungi</taxon>
        <taxon>Dikarya</taxon>
        <taxon>Ascomycota</taxon>
        <taxon>Pezizomycotina</taxon>
        <taxon>Sordariomycetes</taxon>
        <taxon>Sordariomycetidae</taxon>
        <taxon>Coniochaetales</taxon>
        <taxon>Coniochaetaceae</taxon>
        <taxon>Coniochaeta</taxon>
    </lineage>
</organism>
<dbReference type="Proteomes" id="UP001174691">
    <property type="component" value="Unassembled WGS sequence"/>
</dbReference>
<keyword evidence="3" id="KW-0418">Kinase</keyword>